<feature type="compositionally biased region" description="Pro residues" evidence="1">
    <location>
        <begin position="290"/>
        <end position="305"/>
    </location>
</feature>
<feature type="compositionally biased region" description="Low complexity" evidence="1">
    <location>
        <begin position="805"/>
        <end position="816"/>
    </location>
</feature>
<proteinExistence type="predicted"/>
<dbReference type="VEuPathDB" id="PlasmoDB:PVPCR_0300160"/>
<dbReference type="PANTHER" id="PTHR40903">
    <property type="entry name" value="GLYCINE-RICH CELL WALL STRUCTURAL PROTEIN 1-LIKE"/>
    <property type="match status" value="1"/>
</dbReference>
<dbReference type="Proteomes" id="UP000515268">
    <property type="component" value="Chromosome PVPCR_03"/>
</dbReference>
<dbReference type="PANTHER" id="PTHR40903:SF1">
    <property type="entry name" value="HYPHALLY REGULATED CELL WALL PROTEIN 3"/>
    <property type="match status" value="1"/>
</dbReference>
<feature type="compositionally biased region" description="Polar residues" evidence="1">
    <location>
        <begin position="490"/>
        <end position="503"/>
    </location>
</feature>
<feature type="region of interest" description="Disordered" evidence="1">
    <location>
        <begin position="232"/>
        <end position="613"/>
    </location>
</feature>
<feature type="compositionally biased region" description="Polar residues" evidence="1">
    <location>
        <begin position="370"/>
        <end position="389"/>
    </location>
</feature>
<name>A0A6V7SD64_PLAVN</name>
<feature type="compositionally biased region" description="Polar residues" evidence="1">
    <location>
        <begin position="424"/>
        <end position="441"/>
    </location>
</feature>
<keyword evidence="2" id="KW-0812">Transmembrane</keyword>
<dbReference type="InterPro" id="IPR006477">
    <property type="entry name" value="Yir_bir_cir"/>
</dbReference>
<feature type="compositionally biased region" description="Low complexity" evidence="1">
    <location>
        <begin position="352"/>
        <end position="365"/>
    </location>
</feature>
<organism evidence="3 4">
    <name type="scientific">Plasmodium vinckei petteri</name>
    <dbReference type="NCBI Taxonomy" id="138298"/>
    <lineage>
        <taxon>Eukaryota</taxon>
        <taxon>Sar</taxon>
        <taxon>Alveolata</taxon>
        <taxon>Apicomplexa</taxon>
        <taxon>Aconoidasida</taxon>
        <taxon>Haemosporida</taxon>
        <taxon>Plasmodiidae</taxon>
        <taxon>Plasmodium</taxon>
        <taxon>Plasmodium (Vinckeia)</taxon>
    </lineage>
</organism>
<feature type="compositionally biased region" description="Low complexity" evidence="1">
    <location>
        <begin position="306"/>
        <end position="317"/>
    </location>
</feature>
<dbReference type="OrthoDB" id="373300at2759"/>
<keyword evidence="2" id="KW-1133">Transmembrane helix</keyword>
<feature type="compositionally biased region" description="Polar residues" evidence="1">
    <location>
        <begin position="795"/>
        <end position="804"/>
    </location>
</feature>
<feature type="compositionally biased region" description="Gly residues" evidence="1">
    <location>
        <begin position="515"/>
        <end position="572"/>
    </location>
</feature>
<sequence length="1010" mass="107341">MAKEVCKIFQDVDEYFVNNKPDFDKINKIGNYMQDCYNNNPSEPHKCKEDLQGIKVLCSYIFAELHKIPKDIQIRENNDNQYVEYAMMWLGYRLFQTESYSSSTLSNFYNNDLMKSDLFNNYTDLIKKKGHLKDVNLYYMRRLYELFKEACYMTLKYSKNNLDMRKIKNDFKVFQNKYRTLYDKIDECNSYLILLNSIKVAYGHFKRSLITSIPNNKIKELHSTLKDLNPRIKVDKTSTPGFNSRGCKSVNSRAAKKPSRPVSNVPKAKPAESSPHPYQSQSQSQQQKPETPPTKPSGSDKPPPTSSVSPSPQKVLPAAPPPPQIPQPKVQQVPVPAPPAKPESVKPKTEGSSPSESSQQAEQQPALPPVTSTELQLPKLQSTAPSSEPQRAASPETHPPVSGTTTQKGSPDSQGVSNAGAGQLPNQENTSKGSDSGQHNLAGQIKEQGGNTSGKPERPQDGQQENSGGRIGNESSPQSDPSNPSHSSSHLLTSGTNQGNSDDGSVGGSEHANGGSSGSGSDGAGGGSGGGSSGSGSDGAGGGSGGGSSGSGSDGAGGGSGGGSSGSGSDGAEGGKDNGGDAPGSGANDGLSGGSKTPMDQATKHSSGASDGYLSNLWRTRLSPMNYIPSIPDIYETPKNILASTANKITSAYSNTVDNIKYAYDRTVDSVTSAYNSAVTAAKNAYTTSTNYISGAVSSITDQLSSLGTFSQLGDDQPELGGSGNSLPTENNPPSTTPIPNPDPLPPSSPSSPSPSSPSPSLPSPSLPSPSLPSPSLPSPSLPSPSLPSPSLPSQLQQITPQNIQPQSGPSQDPSSKNQPSATHISQDTVQNGASNIVQQPDPNDGKGLAQIPLPAQVTLASFGTSPLNIGNGNNPFGTDVKINEKSSIWCIGSNKKCDILSIGIISISIFAFLTIMYKYISFGSVKTSKKKKSMKRVIKYGDGTRKTQIIIKSYDRNKDLKPVINSVGRKKDPLLNIYKLMQADPVPFINLFFLLIFFVYKRKDDSLKL</sequence>
<feature type="region of interest" description="Disordered" evidence="1">
    <location>
        <begin position="708"/>
        <end position="825"/>
    </location>
</feature>
<keyword evidence="2" id="KW-0472">Membrane</keyword>
<feature type="compositionally biased region" description="Polar residues" evidence="1">
    <location>
        <begin position="594"/>
        <end position="609"/>
    </location>
</feature>
<evidence type="ECO:0000256" key="1">
    <source>
        <dbReference type="SAM" id="MobiDB-lite"/>
    </source>
</evidence>
<feature type="compositionally biased region" description="Polar residues" evidence="1">
    <location>
        <begin position="402"/>
        <end position="417"/>
    </location>
</feature>
<protein>
    <submittedName>
        <fullName evidence="3">CIR protein PIR protein</fullName>
    </submittedName>
</protein>
<keyword evidence="4" id="KW-1185">Reference proteome</keyword>
<feature type="compositionally biased region" description="Pro residues" evidence="1">
    <location>
        <begin position="735"/>
        <end position="791"/>
    </location>
</feature>
<evidence type="ECO:0000313" key="4">
    <source>
        <dbReference type="Proteomes" id="UP000515268"/>
    </source>
</evidence>
<gene>
    <name evidence="3" type="ORF">PVPCR_0300160</name>
</gene>
<feature type="compositionally biased region" description="Low complexity" evidence="1">
    <location>
        <begin position="272"/>
        <end position="289"/>
    </location>
</feature>
<feature type="transmembrane region" description="Helical" evidence="2">
    <location>
        <begin position="981"/>
        <end position="1001"/>
    </location>
</feature>
<dbReference type="EMBL" id="LR865408">
    <property type="protein sequence ID" value="CAD2096754.1"/>
    <property type="molecule type" value="Genomic_DNA"/>
</dbReference>
<dbReference type="Pfam" id="PF06022">
    <property type="entry name" value="Cir_Bir_Yir"/>
    <property type="match status" value="1"/>
</dbReference>
<evidence type="ECO:0000313" key="3">
    <source>
        <dbReference type="EMBL" id="CAD2096754.1"/>
    </source>
</evidence>
<accession>A0A6V7SD64</accession>
<dbReference type="AlphaFoldDB" id="A0A6V7SD64"/>
<reference evidence="3 4" key="1">
    <citation type="submission" date="2020-08" db="EMBL/GenBank/DDBJ databases">
        <authorList>
            <person name="Ramaprasad A."/>
        </authorList>
    </citation>
    <scope>NUCLEOTIDE SEQUENCE [LARGE SCALE GENOMIC DNA]</scope>
</reference>
<evidence type="ECO:0000256" key="2">
    <source>
        <dbReference type="SAM" id="Phobius"/>
    </source>
</evidence>
<feature type="transmembrane region" description="Helical" evidence="2">
    <location>
        <begin position="900"/>
        <end position="921"/>
    </location>
</feature>
<feature type="compositionally biased region" description="Low complexity" evidence="1">
    <location>
        <begin position="475"/>
        <end position="489"/>
    </location>
</feature>